<dbReference type="SUPFAM" id="SSF53067">
    <property type="entry name" value="Actin-like ATPase domain"/>
    <property type="match status" value="2"/>
</dbReference>
<dbReference type="InterPro" id="IPR004753">
    <property type="entry name" value="MreB"/>
</dbReference>
<dbReference type="CDD" id="cd10225">
    <property type="entry name" value="ASKHA_NBD_MreB-like"/>
    <property type="match status" value="1"/>
</dbReference>
<gene>
    <name evidence="6" type="primary">mreB</name>
    <name evidence="7" type="ORF">FYJ33_05660</name>
</gene>
<comment type="subunit">
    <text evidence="6">Forms polymers.</text>
</comment>
<dbReference type="Proteomes" id="UP000460287">
    <property type="component" value="Unassembled WGS sequence"/>
</dbReference>
<keyword evidence="2 6" id="KW-0547">Nucleotide-binding</keyword>
<feature type="binding site" evidence="6">
    <location>
        <begin position="160"/>
        <end position="162"/>
    </location>
    <ligand>
        <name>ATP</name>
        <dbReference type="ChEBI" id="CHEBI:30616"/>
    </ligand>
</feature>
<dbReference type="GO" id="GO:0000902">
    <property type="term" value="P:cell morphogenesis"/>
    <property type="evidence" value="ECO:0007669"/>
    <property type="project" value="InterPro"/>
</dbReference>
<dbReference type="PANTHER" id="PTHR42749">
    <property type="entry name" value="CELL SHAPE-DETERMINING PROTEIN MREB"/>
    <property type="match status" value="1"/>
</dbReference>
<dbReference type="GO" id="GO:0005737">
    <property type="term" value="C:cytoplasm"/>
    <property type="evidence" value="ECO:0007669"/>
    <property type="project" value="UniProtKB-SubCell"/>
</dbReference>
<feature type="binding site" evidence="6">
    <location>
        <begin position="208"/>
        <end position="211"/>
    </location>
    <ligand>
        <name>ATP</name>
        <dbReference type="ChEBI" id="CHEBI:30616"/>
    </ligand>
</feature>
<proteinExistence type="inferred from homology"/>
<dbReference type="GO" id="GO:0005524">
    <property type="term" value="F:ATP binding"/>
    <property type="evidence" value="ECO:0007669"/>
    <property type="project" value="UniProtKB-KW"/>
</dbReference>
<dbReference type="NCBIfam" id="NF010539">
    <property type="entry name" value="PRK13927.1"/>
    <property type="match status" value="1"/>
</dbReference>
<evidence type="ECO:0000256" key="5">
    <source>
        <dbReference type="ARBA" id="ARBA00023458"/>
    </source>
</evidence>
<evidence type="ECO:0000256" key="1">
    <source>
        <dbReference type="ARBA" id="ARBA00022490"/>
    </source>
</evidence>
<evidence type="ECO:0000256" key="6">
    <source>
        <dbReference type="HAMAP-Rule" id="MF_02207"/>
    </source>
</evidence>
<organism evidence="7 8">
    <name type="scientific">Inconstantimicrobium porci</name>
    <dbReference type="NCBI Taxonomy" id="2652291"/>
    <lineage>
        <taxon>Bacteria</taxon>
        <taxon>Bacillati</taxon>
        <taxon>Bacillota</taxon>
        <taxon>Clostridia</taxon>
        <taxon>Eubacteriales</taxon>
        <taxon>Clostridiaceae</taxon>
        <taxon>Inconstantimicrobium</taxon>
    </lineage>
</organism>
<feature type="binding site" evidence="6">
    <location>
        <begin position="288"/>
        <end position="291"/>
    </location>
    <ligand>
        <name>ATP</name>
        <dbReference type="ChEBI" id="CHEBI:30616"/>
    </ligand>
</feature>
<dbReference type="HAMAP" id="MF_02207">
    <property type="entry name" value="MreB"/>
    <property type="match status" value="1"/>
</dbReference>
<evidence type="ECO:0000256" key="4">
    <source>
        <dbReference type="ARBA" id="ARBA00022960"/>
    </source>
</evidence>
<name>A0A7X2MYD8_9CLOT</name>
<keyword evidence="1 6" id="KW-0963">Cytoplasm</keyword>
<reference evidence="7 8" key="1">
    <citation type="submission" date="2019-08" db="EMBL/GenBank/DDBJ databases">
        <title>In-depth cultivation of the pig gut microbiome towards novel bacterial diversity and tailored functional studies.</title>
        <authorList>
            <person name="Wylensek D."/>
            <person name="Hitch T.C.A."/>
            <person name="Clavel T."/>
        </authorList>
    </citation>
    <scope>NUCLEOTIDE SEQUENCE [LARGE SCALE GENOMIC DNA]</scope>
    <source>
        <strain evidence="7 8">WCA-383-APC-5B</strain>
    </source>
</reference>
<dbReference type="Gene3D" id="3.30.420.40">
    <property type="match status" value="2"/>
</dbReference>
<dbReference type="PANTHER" id="PTHR42749:SF4">
    <property type="entry name" value="CELL SHAPE-DETERMINING PROTEIN MBL"/>
    <property type="match status" value="1"/>
</dbReference>
<dbReference type="NCBIfam" id="TIGR00904">
    <property type="entry name" value="mreB"/>
    <property type="match status" value="1"/>
</dbReference>
<comment type="caution">
    <text evidence="6">Lacks conserved residue(s) required for the propagation of feature annotation.</text>
</comment>
<keyword evidence="8" id="KW-1185">Reference proteome</keyword>
<dbReference type="EMBL" id="VULX01000005">
    <property type="protein sequence ID" value="MSR90905.1"/>
    <property type="molecule type" value="Genomic_DNA"/>
</dbReference>
<evidence type="ECO:0000313" key="7">
    <source>
        <dbReference type="EMBL" id="MSR90905.1"/>
    </source>
</evidence>
<comment type="caution">
    <text evidence="7">The sequence shown here is derived from an EMBL/GenBank/DDBJ whole genome shotgun (WGS) entry which is preliminary data.</text>
</comment>
<keyword evidence="4 6" id="KW-0133">Cell shape</keyword>
<comment type="subcellular location">
    <subcellularLocation>
        <location evidence="6">Cytoplasm</location>
    </subcellularLocation>
    <text evidence="6">Membrane-associated.</text>
</comment>
<dbReference type="AlphaFoldDB" id="A0A7X2MYD8"/>
<dbReference type="InterPro" id="IPR056546">
    <property type="entry name" value="MreB_MamK-like"/>
</dbReference>
<evidence type="ECO:0000313" key="8">
    <source>
        <dbReference type="Proteomes" id="UP000460287"/>
    </source>
</evidence>
<keyword evidence="3 6" id="KW-0067">ATP-binding</keyword>
<evidence type="ECO:0000256" key="3">
    <source>
        <dbReference type="ARBA" id="ARBA00022840"/>
    </source>
</evidence>
<comment type="similarity">
    <text evidence="5 6">Belongs to the FtsA/MreB family.</text>
</comment>
<accession>A0A7X2MYD8</accession>
<evidence type="ECO:0000256" key="2">
    <source>
        <dbReference type="ARBA" id="ARBA00022741"/>
    </source>
</evidence>
<comment type="function">
    <text evidence="6">Forms membrane-associated dynamic filaments that are essential for cell shape determination. Acts by regulating cell wall synthesis and cell elongation, and thus cell shape. A feedback loop between cell geometry and MreB localization may maintain elongated cell shape by targeting cell wall growth to regions of negative cell wall curvature.</text>
</comment>
<sequence length="346" mass="37244">MWFWSMGTDIGIDLGTATVLVYLKDKGVVLKEPSVVAIDRSKNKILAVGEEARQMIGRTPGNIVAVRPLRDGVISDYDMTEKMLRYFIRKGCAKRKISAPNVMVCIPSQATEVEKKAVIDATKNSGAKKVYLIEEPLAAAIGAGLDISEPNGFMVVDIGGGTADIAVMSLGGTVVRKSLKVAGDKFDEAIIRHIRNKYKLMIGERTAENLKINIGSACKGLRDLSMPIKGRNLITGLPDTIEITSEEIREALLEPVSLIAESVHAVLEKTPPELAADIMDQGILLTGGGGLLFGLDKYIESATGIKVKVAEDSVECVVKGTGKSLKLLNKIEFDGDMEVSLVEKCN</sequence>
<dbReference type="GO" id="GO:0008360">
    <property type="term" value="P:regulation of cell shape"/>
    <property type="evidence" value="ECO:0007669"/>
    <property type="project" value="UniProtKB-UniRule"/>
</dbReference>
<dbReference type="PRINTS" id="PR01652">
    <property type="entry name" value="SHAPEPROTEIN"/>
</dbReference>
<dbReference type="RefSeq" id="WP_154530784.1">
    <property type="nucleotide sequence ID" value="NZ_JAQXTV010000190.1"/>
</dbReference>
<protein>
    <recommendedName>
        <fullName evidence="6">Cell shape-determining protein MreB</fullName>
    </recommendedName>
</protein>
<dbReference type="InterPro" id="IPR043129">
    <property type="entry name" value="ATPase_NBD"/>
</dbReference>
<dbReference type="Pfam" id="PF06723">
    <property type="entry name" value="MreB_Mbl"/>
    <property type="match status" value="1"/>
</dbReference>